<keyword evidence="3" id="KW-1185">Reference proteome</keyword>
<proteinExistence type="predicted"/>
<dbReference type="Proteomes" id="UP001381693">
    <property type="component" value="Unassembled WGS sequence"/>
</dbReference>
<feature type="signal peptide" evidence="1">
    <location>
        <begin position="1"/>
        <end position="18"/>
    </location>
</feature>
<protein>
    <submittedName>
        <fullName evidence="2">Uncharacterized protein</fullName>
    </submittedName>
</protein>
<accession>A0AAN8WRJ3</accession>
<gene>
    <name evidence="2" type="ORF">SK128_016628</name>
</gene>
<dbReference type="AlphaFoldDB" id="A0AAN8WRJ3"/>
<evidence type="ECO:0000313" key="2">
    <source>
        <dbReference type="EMBL" id="KAK7067008.1"/>
    </source>
</evidence>
<dbReference type="EMBL" id="JAXCGZ010018955">
    <property type="protein sequence ID" value="KAK7067008.1"/>
    <property type="molecule type" value="Genomic_DNA"/>
</dbReference>
<evidence type="ECO:0000313" key="3">
    <source>
        <dbReference type="Proteomes" id="UP001381693"/>
    </source>
</evidence>
<comment type="caution">
    <text evidence="2">The sequence shown here is derived from an EMBL/GenBank/DDBJ whole genome shotgun (WGS) entry which is preliminary data.</text>
</comment>
<keyword evidence="1" id="KW-0732">Signal</keyword>
<evidence type="ECO:0000256" key="1">
    <source>
        <dbReference type="SAM" id="SignalP"/>
    </source>
</evidence>
<feature type="chain" id="PRO_5042996550" evidence="1">
    <location>
        <begin position="19"/>
        <end position="146"/>
    </location>
</feature>
<organism evidence="2 3">
    <name type="scientific">Halocaridina rubra</name>
    <name type="common">Hawaiian red shrimp</name>
    <dbReference type="NCBI Taxonomy" id="373956"/>
    <lineage>
        <taxon>Eukaryota</taxon>
        <taxon>Metazoa</taxon>
        <taxon>Ecdysozoa</taxon>
        <taxon>Arthropoda</taxon>
        <taxon>Crustacea</taxon>
        <taxon>Multicrustacea</taxon>
        <taxon>Malacostraca</taxon>
        <taxon>Eumalacostraca</taxon>
        <taxon>Eucarida</taxon>
        <taxon>Decapoda</taxon>
        <taxon>Pleocyemata</taxon>
        <taxon>Caridea</taxon>
        <taxon>Atyoidea</taxon>
        <taxon>Atyidae</taxon>
        <taxon>Halocaridina</taxon>
    </lineage>
</organism>
<reference evidence="2 3" key="1">
    <citation type="submission" date="2023-11" db="EMBL/GenBank/DDBJ databases">
        <title>Halocaridina rubra genome assembly.</title>
        <authorList>
            <person name="Smith C."/>
        </authorList>
    </citation>
    <scope>NUCLEOTIDE SEQUENCE [LARGE SCALE GENOMIC DNA]</scope>
    <source>
        <strain evidence="2">EP-1</strain>
        <tissue evidence="2">Whole</tissue>
    </source>
</reference>
<name>A0AAN8WRJ3_HALRR</name>
<sequence>MCLFKFMVFIACYQIGRALVTDSGLLKIKLSPNAKETSGKLIVPFKECGYVFCEAPDVEINDNKHYWDYYIDWEMPESAQKDSSVFVIANDFQMPRSYLIFRRFNSNFTGDYKCILQFREKAIASYAVTVTMSDVVSTRNCNSPNT</sequence>